<dbReference type="PANTHER" id="PTHR30040">
    <property type="entry name" value="THIAMINE BIOSYNTHESIS LIPOPROTEIN APBE"/>
    <property type="match status" value="1"/>
</dbReference>
<comment type="similarity">
    <text evidence="2 12">Belongs to the ApbE family.</text>
</comment>
<dbReference type="InterPro" id="IPR024932">
    <property type="entry name" value="ApbE"/>
</dbReference>
<comment type="caution">
    <text evidence="13">The sequence shown here is derived from an EMBL/GenBank/DDBJ whole genome shotgun (WGS) entry which is preliminary data.</text>
</comment>
<dbReference type="SUPFAM" id="SSF143631">
    <property type="entry name" value="ApbE-like"/>
    <property type="match status" value="1"/>
</dbReference>
<evidence type="ECO:0000256" key="4">
    <source>
        <dbReference type="ARBA" id="ARBA00016337"/>
    </source>
</evidence>
<accession>A0ABQ0MTT6</accession>
<evidence type="ECO:0000313" key="13">
    <source>
        <dbReference type="EMBL" id="GAW95789.1"/>
    </source>
</evidence>
<keyword evidence="7 12" id="KW-0479">Metal-binding</keyword>
<dbReference type="Proteomes" id="UP000197068">
    <property type="component" value="Unassembled WGS sequence"/>
</dbReference>
<evidence type="ECO:0000256" key="7">
    <source>
        <dbReference type="ARBA" id="ARBA00022723"/>
    </source>
</evidence>
<evidence type="ECO:0000313" key="14">
    <source>
        <dbReference type="Proteomes" id="UP000197068"/>
    </source>
</evidence>
<gene>
    <name evidence="13" type="ORF">MTCD1_01392</name>
</gene>
<evidence type="ECO:0000256" key="9">
    <source>
        <dbReference type="ARBA" id="ARBA00022842"/>
    </source>
</evidence>
<comment type="catalytic activity">
    <reaction evidence="11 12">
        <text>L-threonyl-[protein] + FAD = FMN-L-threonyl-[protein] + AMP + H(+)</text>
        <dbReference type="Rhea" id="RHEA:36847"/>
        <dbReference type="Rhea" id="RHEA-COMP:11060"/>
        <dbReference type="Rhea" id="RHEA-COMP:11061"/>
        <dbReference type="ChEBI" id="CHEBI:15378"/>
        <dbReference type="ChEBI" id="CHEBI:30013"/>
        <dbReference type="ChEBI" id="CHEBI:57692"/>
        <dbReference type="ChEBI" id="CHEBI:74257"/>
        <dbReference type="ChEBI" id="CHEBI:456215"/>
        <dbReference type="EC" id="2.7.1.180"/>
    </reaction>
</comment>
<sequence>MVITLKKIVLALSLILLFSPFQLNAKWYQHSFNTMGTRAHVEFWLDENSTNASQSQELIAQIIAEMTRLDLAMSPYKESSELSLLNREAAKKKVTISRELFTLIATAHDISVLSDGAFDITYASIGYQYDYRNKIRPQQIAIDKALPSINYLGIVLDEKNSTVSFDNSAIKIDLGGIAKGYAVKRCLNLLSSAGVHHALMSAGGDTALLGDRHGRPWLVAIKHPRAEQKHVVHIPLTNEAISTSGDYERYFIEDGKRYHHIINPKTGDSARKVVSVSVIGKDATYVDALSTTLFVKGLADGMQLINSMAGYEAIIIDNEQRLHFSKGLQQ</sequence>
<dbReference type="EMBL" id="BDQM01000008">
    <property type="protein sequence ID" value="GAW95789.1"/>
    <property type="molecule type" value="Genomic_DNA"/>
</dbReference>
<dbReference type="InterPro" id="IPR003374">
    <property type="entry name" value="ApbE-like_sf"/>
</dbReference>
<dbReference type="Pfam" id="PF02424">
    <property type="entry name" value="ApbE"/>
    <property type="match status" value="1"/>
</dbReference>
<keyword evidence="14" id="KW-1185">Reference proteome</keyword>
<evidence type="ECO:0000256" key="10">
    <source>
        <dbReference type="ARBA" id="ARBA00031306"/>
    </source>
</evidence>
<evidence type="ECO:0000256" key="6">
    <source>
        <dbReference type="ARBA" id="ARBA00022679"/>
    </source>
</evidence>
<keyword evidence="5 12" id="KW-0285">Flavoprotein</keyword>
<dbReference type="PANTHER" id="PTHR30040:SF2">
    <property type="entry name" value="FAD:PROTEIN FMN TRANSFERASE"/>
    <property type="match status" value="1"/>
</dbReference>
<dbReference type="GO" id="GO:0016740">
    <property type="term" value="F:transferase activity"/>
    <property type="evidence" value="ECO:0007669"/>
    <property type="project" value="UniProtKB-KW"/>
</dbReference>
<evidence type="ECO:0000256" key="3">
    <source>
        <dbReference type="ARBA" id="ARBA00011955"/>
    </source>
</evidence>
<keyword evidence="9 12" id="KW-0460">Magnesium</keyword>
<evidence type="ECO:0000256" key="12">
    <source>
        <dbReference type="PIRNR" id="PIRNR006268"/>
    </source>
</evidence>
<evidence type="ECO:0000256" key="8">
    <source>
        <dbReference type="ARBA" id="ARBA00022827"/>
    </source>
</evidence>
<proteinExistence type="inferred from homology"/>
<dbReference type="EC" id="2.7.1.180" evidence="3 12"/>
<protein>
    <recommendedName>
        <fullName evidence="4 12">FAD:protein FMN transferase</fullName>
        <ecNumber evidence="3 12">2.7.1.180</ecNumber>
    </recommendedName>
    <alternativeName>
        <fullName evidence="10 12">Flavin transferase</fullName>
    </alternativeName>
</protein>
<keyword evidence="6 12" id="KW-0808">Transferase</keyword>
<evidence type="ECO:0000256" key="5">
    <source>
        <dbReference type="ARBA" id="ARBA00022630"/>
    </source>
</evidence>
<evidence type="ECO:0000256" key="2">
    <source>
        <dbReference type="ARBA" id="ARBA00008282"/>
    </source>
</evidence>
<evidence type="ECO:0000256" key="11">
    <source>
        <dbReference type="ARBA" id="ARBA00048540"/>
    </source>
</evidence>
<organism evidence="13 14">
    <name type="scientific">Colwellia marinimaniae</name>
    <dbReference type="NCBI Taxonomy" id="1513592"/>
    <lineage>
        <taxon>Bacteria</taxon>
        <taxon>Pseudomonadati</taxon>
        <taxon>Pseudomonadota</taxon>
        <taxon>Gammaproteobacteria</taxon>
        <taxon>Alteromonadales</taxon>
        <taxon>Colwelliaceae</taxon>
        <taxon>Colwellia</taxon>
    </lineage>
</organism>
<reference evidence="13 14" key="1">
    <citation type="submission" date="2017-06" db="EMBL/GenBank/DDBJ databases">
        <title>Whole Genome Sequences of Colwellia marinimaniae MTCD1.</title>
        <authorList>
            <person name="Kusumoto H."/>
            <person name="Inoue M."/>
            <person name="Tanikawa K."/>
            <person name="Maeji H."/>
            <person name="Cameron J.H."/>
            <person name="Bartlett D.H."/>
        </authorList>
    </citation>
    <scope>NUCLEOTIDE SEQUENCE [LARGE SCALE GENOMIC DNA]</scope>
    <source>
        <strain evidence="13 14">MTCD1</strain>
    </source>
</reference>
<comment type="cofactor">
    <cofactor evidence="1">
        <name>Mg(2+)</name>
        <dbReference type="ChEBI" id="CHEBI:18420"/>
    </cofactor>
</comment>
<dbReference type="PIRSF" id="PIRSF006268">
    <property type="entry name" value="ApbE"/>
    <property type="match status" value="1"/>
</dbReference>
<dbReference type="Gene3D" id="3.10.520.10">
    <property type="entry name" value="ApbE-like domains"/>
    <property type="match status" value="1"/>
</dbReference>
<evidence type="ECO:0000256" key="1">
    <source>
        <dbReference type="ARBA" id="ARBA00001946"/>
    </source>
</evidence>
<name>A0ABQ0MTT6_9GAMM</name>
<keyword evidence="8 12" id="KW-0274">FAD</keyword>